<evidence type="ECO:0000259" key="13">
    <source>
        <dbReference type="Pfam" id="PF20974"/>
    </source>
</evidence>
<dbReference type="CDD" id="cd00807">
    <property type="entry name" value="GlnRS_core"/>
    <property type="match status" value="1"/>
</dbReference>
<comment type="catalytic activity">
    <reaction evidence="8 9">
        <text>tRNA(Gln) + L-glutamine + ATP = L-glutaminyl-tRNA(Gln) + AMP + diphosphate</text>
        <dbReference type="Rhea" id="RHEA:20121"/>
        <dbReference type="Rhea" id="RHEA-COMP:9662"/>
        <dbReference type="Rhea" id="RHEA-COMP:9681"/>
        <dbReference type="ChEBI" id="CHEBI:30616"/>
        <dbReference type="ChEBI" id="CHEBI:33019"/>
        <dbReference type="ChEBI" id="CHEBI:58359"/>
        <dbReference type="ChEBI" id="CHEBI:78442"/>
        <dbReference type="ChEBI" id="CHEBI:78521"/>
        <dbReference type="ChEBI" id="CHEBI:456215"/>
        <dbReference type="EC" id="6.1.1.18"/>
    </reaction>
</comment>
<dbReference type="Pfam" id="PF03950">
    <property type="entry name" value="tRNA-synt_1c_C"/>
    <property type="match status" value="1"/>
</dbReference>
<dbReference type="RefSeq" id="WP_078715897.1">
    <property type="nucleotide sequence ID" value="NZ_FUYC01000001.1"/>
</dbReference>
<evidence type="ECO:0000256" key="7">
    <source>
        <dbReference type="ARBA" id="ARBA00023146"/>
    </source>
</evidence>
<keyword evidence="15" id="KW-1185">Reference proteome</keyword>
<feature type="short sequence motif" description="'HIGH' region" evidence="9">
    <location>
        <begin position="42"/>
        <end position="52"/>
    </location>
</feature>
<keyword evidence="3 9" id="KW-0436">Ligase</keyword>
<comment type="caution">
    <text evidence="9">Lacks conserved residue(s) required for the propagation of feature annotation.</text>
</comment>
<evidence type="ECO:0000256" key="8">
    <source>
        <dbReference type="ARBA" id="ARBA00048270"/>
    </source>
</evidence>
<evidence type="ECO:0000256" key="1">
    <source>
        <dbReference type="ARBA" id="ARBA00005594"/>
    </source>
</evidence>
<reference evidence="14 15" key="1">
    <citation type="submission" date="2017-02" db="EMBL/GenBank/DDBJ databases">
        <authorList>
            <person name="Peterson S.W."/>
        </authorList>
    </citation>
    <scope>NUCLEOTIDE SEQUENCE [LARGE SCALE GENOMIC DNA]</scope>
    <source>
        <strain evidence="14 15">DSM 16080</strain>
    </source>
</reference>
<dbReference type="Pfam" id="PF00749">
    <property type="entry name" value="tRNA-synt_1c"/>
    <property type="match status" value="1"/>
</dbReference>
<protein>
    <recommendedName>
        <fullName evidence="9">Glutamine--tRNA ligase</fullName>
        <ecNumber evidence="9">6.1.1.18</ecNumber>
    </recommendedName>
    <alternativeName>
        <fullName evidence="9">Glutaminyl-tRNA synthetase</fullName>
        <shortName evidence="9">GlnRS</shortName>
    </alternativeName>
</protein>
<evidence type="ECO:0000313" key="15">
    <source>
        <dbReference type="Proteomes" id="UP000190027"/>
    </source>
</evidence>
<feature type="domain" description="Glutamyl/glutaminyl-tRNA synthetase class Ib catalytic" evidence="11">
    <location>
        <begin position="36"/>
        <end position="346"/>
    </location>
</feature>
<name>A0A1T4W688_9BACT</name>
<dbReference type="GO" id="GO:0005524">
    <property type="term" value="F:ATP binding"/>
    <property type="evidence" value="ECO:0007669"/>
    <property type="project" value="UniProtKB-UniRule"/>
</dbReference>
<feature type="binding site" evidence="9">
    <location>
        <begin position="49"/>
        <end position="55"/>
    </location>
    <ligand>
        <name>ATP</name>
        <dbReference type="ChEBI" id="CHEBI:30616"/>
    </ligand>
</feature>
<dbReference type="InterPro" id="IPR014729">
    <property type="entry name" value="Rossmann-like_a/b/a_fold"/>
</dbReference>
<dbReference type="FunFam" id="3.40.50.620:FF:000037">
    <property type="entry name" value="Glutamine--tRNA ligase cytoplasmic"/>
    <property type="match status" value="1"/>
</dbReference>
<dbReference type="STRING" id="1121449.SAMN02745704_00321"/>
<dbReference type="Gene3D" id="3.90.800.10">
    <property type="entry name" value="Glutamyl-tRNA Synthetase, Domain 3"/>
    <property type="match status" value="1"/>
</dbReference>
<keyword evidence="2 9" id="KW-0963">Cytoplasm</keyword>
<evidence type="ECO:0000256" key="10">
    <source>
        <dbReference type="RuleBase" id="RU363037"/>
    </source>
</evidence>
<evidence type="ECO:0000256" key="6">
    <source>
        <dbReference type="ARBA" id="ARBA00022917"/>
    </source>
</evidence>
<keyword evidence="4 9" id="KW-0547">Nucleotide-binding</keyword>
<dbReference type="Proteomes" id="UP000190027">
    <property type="component" value="Unassembled WGS sequence"/>
</dbReference>
<dbReference type="InterPro" id="IPR050132">
    <property type="entry name" value="Gln/Glu-tRNA_Ligase"/>
</dbReference>
<feature type="binding site" evidence="9">
    <location>
        <position position="220"/>
    </location>
    <ligand>
        <name>L-glutamine</name>
        <dbReference type="ChEBI" id="CHEBI:58359"/>
    </ligand>
</feature>
<evidence type="ECO:0000256" key="3">
    <source>
        <dbReference type="ARBA" id="ARBA00022598"/>
    </source>
</evidence>
<dbReference type="InterPro" id="IPR001412">
    <property type="entry name" value="aa-tRNA-synth_I_CS"/>
</dbReference>
<dbReference type="InterPro" id="IPR004514">
    <property type="entry name" value="Gln-tRNA-synth"/>
</dbReference>
<comment type="similarity">
    <text evidence="1 9 10">Belongs to the class-I aminoacyl-tRNA synthetase family.</text>
</comment>
<dbReference type="PANTHER" id="PTHR43097:SF5">
    <property type="entry name" value="GLUTAMATE--TRNA LIGASE"/>
    <property type="match status" value="1"/>
</dbReference>
<feature type="binding site" evidence="9">
    <location>
        <position position="239"/>
    </location>
    <ligand>
        <name>ATP</name>
        <dbReference type="ChEBI" id="CHEBI:30616"/>
    </ligand>
</feature>
<dbReference type="PRINTS" id="PR00987">
    <property type="entry name" value="TRNASYNTHGLU"/>
</dbReference>
<dbReference type="InterPro" id="IPR022861">
    <property type="entry name" value="Gln_tRNA_ligase_bac"/>
</dbReference>
<dbReference type="Gene3D" id="2.40.240.10">
    <property type="entry name" value="Ribosomal Protein L25, Chain P"/>
    <property type="match status" value="2"/>
</dbReference>
<sequence>MSTPKDTGNNEARVGKDFIRTIIDSHMADNRYEGRVHTRFPPEPNGYLHIGHAKSICLNFGLAQEYDGQCNLRFDDTNPSKEEQEYVDSIQEDVRWLGYDWEDRRCFASNYFDQLYAFAEKLIHMGKAYVDDLSAEEIREYRGTLTQPGKPSPWRDRSPEENLDLFRRMRDGEFEDGSKVLRAKIDMASPNVLMRDPALYRIKRAHHHRTGDKWCIYPMYDFTHCLSDALEGITHSICTLEFENNRELYDWVLDTVGEFPQRPYQYEFARLNLTYTVLSKRKLIQLVEEGHVSGWDDPRLPTISGMRRRGYTPRSLRDFCERIGVAKSNSTVDFALLEHCVREDLNAHAPRLMGVLDPVKLVIENYSEDETDTFEMPLHPEDESMGTRSVPFTRELYIERADFMEEPPKKFFRLAPGREVRLRYAYYVTCTGVEKDENGNITEIRCTYDPKTRGGWSEDGRKVKGTLHWVSAAHAVPAKVRLYDKLFNVENPAGDKERDFKEHLNPDSLKEVQARLEPYLGTVEPGWLCQFERLGYFCSDSKDHAAGAPVFNRTATLRDTWAKIAKKK</sequence>
<evidence type="ECO:0000256" key="9">
    <source>
        <dbReference type="HAMAP-Rule" id="MF_00126"/>
    </source>
</evidence>
<proteinExistence type="inferred from homology"/>
<dbReference type="GO" id="GO:0006425">
    <property type="term" value="P:glutaminyl-tRNA aminoacylation"/>
    <property type="evidence" value="ECO:0007669"/>
    <property type="project" value="UniProtKB-UniRule"/>
</dbReference>
<dbReference type="GO" id="GO:0004819">
    <property type="term" value="F:glutamine-tRNA ligase activity"/>
    <property type="evidence" value="ECO:0007669"/>
    <property type="project" value="UniProtKB-UniRule"/>
</dbReference>
<dbReference type="PROSITE" id="PS00178">
    <property type="entry name" value="AA_TRNA_LIGASE_I"/>
    <property type="match status" value="1"/>
</dbReference>
<accession>A0A1T4W688</accession>
<dbReference type="InterPro" id="IPR020059">
    <property type="entry name" value="Glu/Gln-tRNA-synth_Ib_codon-bd"/>
</dbReference>
<evidence type="ECO:0000259" key="11">
    <source>
        <dbReference type="Pfam" id="PF00749"/>
    </source>
</evidence>
<dbReference type="SUPFAM" id="SSF52374">
    <property type="entry name" value="Nucleotidylyl transferase"/>
    <property type="match status" value="1"/>
</dbReference>
<keyword evidence="5 9" id="KW-0067">ATP-binding</keyword>
<dbReference type="GO" id="GO:0006424">
    <property type="term" value="P:glutamyl-tRNA aminoacylation"/>
    <property type="evidence" value="ECO:0007669"/>
    <property type="project" value="UniProtKB-UniRule"/>
</dbReference>
<dbReference type="AlphaFoldDB" id="A0A1T4W688"/>
<dbReference type="PANTHER" id="PTHR43097">
    <property type="entry name" value="GLUTAMINE-TRNA LIGASE"/>
    <property type="match status" value="1"/>
</dbReference>
<comment type="subunit">
    <text evidence="9">Monomer.</text>
</comment>
<keyword evidence="6 9" id="KW-0648">Protein biosynthesis</keyword>
<gene>
    <name evidence="9" type="primary">glnS</name>
    <name evidence="14" type="ORF">SAMN02745704_00321</name>
</gene>
<feature type="binding site" evidence="9">
    <location>
        <begin position="43"/>
        <end position="45"/>
    </location>
    <ligand>
        <name>ATP</name>
        <dbReference type="ChEBI" id="CHEBI:30616"/>
    </ligand>
</feature>
<dbReference type="GO" id="GO:0005829">
    <property type="term" value="C:cytosol"/>
    <property type="evidence" value="ECO:0007669"/>
    <property type="project" value="TreeGrafter"/>
</dbReference>
<evidence type="ECO:0000256" key="2">
    <source>
        <dbReference type="ARBA" id="ARBA00022490"/>
    </source>
</evidence>
<dbReference type="HAMAP" id="MF_00126">
    <property type="entry name" value="Gln_tRNA_synth"/>
    <property type="match status" value="1"/>
</dbReference>
<evidence type="ECO:0000256" key="5">
    <source>
        <dbReference type="ARBA" id="ARBA00022840"/>
    </source>
</evidence>
<dbReference type="SUPFAM" id="SSF50715">
    <property type="entry name" value="Ribosomal protein L25-like"/>
    <property type="match status" value="1"/>
</dbReference>
<evidence type="ECO:0000259" key="12">
    <source>
        <dbReference type="Pfam" id="PF03950"/>
    </source>
</evidence>
<feature type="binding site" evidence="9">
    <location>
        <position position="75"/>
    </location>
    <ligand>
        <name>L-glutamine</name>
        <dbReference type="ChEBI" id="CHEBI:58359"/>
    </ligand>
</feature>
<evidence type="ECO:0000256" key="4">
    <source>
        <dbReference type="ARBA" id="ARBA00022741"/>
    </source>
</evidence>
<dbReference type="EC" id="6.1.1.18" evidence="9"/>
<dbReference type="InterPro" id="IPR049437">
    <property type="entry name" value="tRNA-synt_1c_C2"/>
</dbReference>
<dbReference type="Pfam" id="PF20974">
    <property type="entry name" value="tRNA-synt_1c_C2"/>
    <property type="match status" value="1"/>
</dbReference>
<feature type="binding site" evidence="9">
    <location>
        <begin position="270"/>
        <end position="271"/>
    </location>
    <ligand>
        <name>ATP</name>
        <dbReference type="ChEBI" id="CHEBI:30616"/>
    </ligand>
</feature>
<feature type="binding site" evidence="9">
    <location>
        <begin position="278"/>
        <end position="280"/>
    </location>
    <ligand>
        <name>ATP</name>
        <dbReference type="ChEBI" id="CHEBI:30616"/>
    </ligand>
</feature>
<feature type="domain" description="Glutamyl/glutaminyl-tRNA synthetase class Ib anti-codon binding" evidence="12">
    <location>
        <begin position="349"/>
        <end position="449"/>
    </location>
</feature>
<keyword evidence="7 9" id="KW-0030">Aminoacyl-tRNA synthetase</keyword>
<dbReference type="InterPro" id="IPR000924">
    <property type="entry name" value="Glu/Gln-tRNA-synth"/>
</dbReference>
<dbReference type="FunFam" id="3.90.800.10:FF:000001">
    <property type="entry name" value="Glutamine--tRNA ligase"/>
    <property type="match status" value="1"/>
</dbReference>
<dbReference type="FunFam" id="2.40.240.10:FF:000001">
    <property type="entry name" value="Glutamine--tRNA ligase"/>
    <property type="match status" value="1"/>
</dbReference>
<dbReference type="Gene3D" id="1.10.1160.10">
    <property type="entry name" value="Glutamyl-trna Synthetase, Domain 2"/>
    <property type="match status" value="1"/>
</dbReference>
<dbReference type="InterPro" id="IPR020061">
    <property type="entry name" value="Glu_tRNA_lig_a-bdl"/>
</dbReference>
<dbReference type="FunFam" id="1.10.1160.10:FF:000001">
    <property type="entry name" value="Glutamine--tRNA ligase"/>
    <property type="match status" value="1"/>
</dbReference>
<dbReference type="Gene3D" id="3.40.50.620">
    <property type="entry name" value="HUPs"/>
    <property type="match status" value="1"/>
</dbReference>
<dbReference type="InterPro" id="IPR020056">
    <property type="entry name" value="Rbsml_bL25/Gln-tRNA_synth_N"/>
</dbReference>
<dbReference type="NCBIfam" id="TIGR00440">
    <property type="entry name" value="glnS"/>
    <property type="match status" value="1"/>
</dbReference>
<dbReference type="InterPro" id="IPR020058">
    <property type="entry name" value="Glu/Gln-tRNA-synth_Ib_cat-dom"/>
</dbReference>
<dbReference type="EMBL" id="FUYC01000001">
    <property type="protein sequence ID" value="SKA72231.1"/>
    <property type="molecule type" value="Genomic_DNA"/>
</dbReference>
<feature type="short sequence motif" description="'KMSKS' region" evidence="9">
    <location>
        <begin position="277"/>
        <end position="281"/>
    </location>
</feature>
<feature type="domain" description="tRNA synthetases class I (E and Q) anti-codon binding" evidence="13">
    <location>
        <begin position="466"/>
        <end position="540"/>
    </location>
</feature>
<dbReference type="InterPro" id="IPR011035">
    <property type="entry name" value="Ribosomal_bL25/Gln-tRNA_synth"/>
</dbReference>
<comment type="subcellular location">
    <subcellularLocation>
        <location evidence="9">Cytoplasm</location>
    </subcellularLocation>
</comment>
<dbReference type="NCBIfam" id="NF011291">
    <property type="entry name" value="PRK14703.1"/>
    <property type="match status" value="1"/>
</dbReference>
<dbReference type="OrthoDB" id="9807503at2"/>
<evidence type="ECO:0000313" key="14">
    <source>
        <dbReference type="EMBL" id="SKA72231.1"/>
    </source>
</evidence>
<organism evidence="14 15">
    <name type="scientific">Paucidesulfovibrio gracilis DSM 16080</name>
    <dbReference type="NCBI Taxonomy" id="1121449"/>
    <lineage>
        <taxon>Bacteria</taxon>
        <taxon>Pseudomonadati</taxon>
        <taxon>Thermodesulfobacteriota</taxon>
        <taxon>Desulfovibrionia</taxon>
        <taxon>Desulfovibrionales</taxon>
        <taxon>Desulfovibrionaceae</taxon>
        <taxon>Paucidesulfovibrio</taxon>
    </lineage>
</organism>